<feature type="compositionally biased region" description="Polar residues" evidence="1">
    <location>
        <begin position="419"/>
        <end position="428"/>
    </location>
</feature>
<feature type="compositionally biased region" description="Low complexity" evidence="1">
    <location>
        <begin position="231"/>
        <end position="241"/>
    </location>
</feature>
<dbReference type="EMBL" id="VWOX01000007">
    <property type="protein sequence ID" value="KAA5542580.1"/>
    <property type="molecule type" value="Genomic_DNA"/>
</dbReference>
<feature type="compositionally biased region" description="Polar residues" evidence="1">
    <location>
        <begin position="440"/>
        <end position="449"/>
    </location>
</feature>
<evidence type="ECO:0000313" key="2">
    <source>
        <dbReference type="EMBL" id="KAA5542580.1"/>
    </source>
</evidence>
<feature type="compositionally biased region" description="Basic and acidic residues" evidence="1">
    <location>
        <begin position="220"/>
        <end position="230"/>
    </location>
</feature>
<feature type="region of interest" description="Disordered" evidence="1">
    <location>
        <begin position="324"/>
        <end position="399"/>
    </location>
</feature>
<feature type="compositionally biased region" description="Basic and acidic residues" evidence="1">
    <location>
        <begin position="280"/>
        <end position="299"/>
    </location>
</feature>
<organism evidence="2 3">
    <name type="scientific">Roseiconus nitratireducens</name>
    <dbReference type="NCBI Taxonomy" id="2605748"/>
    <lineage>
        <taxon>Bacteria</taxon>
        <taxon>Pseudomonadati</taxon>
        <taxon>Planctomycetota</taxon>
        <taxon>Planctomycetia</taxon>
        <taxon>Pirellulales</taxon>
        <taxon>Pirellulaceae</taxon>
        <taxon>Roseiconus</taxon>
    </lineage>
</organism>
<name>A0A5M6D7W5_9BACT</name>
<reference evidence="2 3" key="1">
    <citation type="submission" date="2019-08" db="EMBL/GenBank/DDBJ databases">
        <authorList>
            <person name="Dhanesh K."/>
            <person name="Kumar G."/>
            <person name="Sasikala C."/>
            <person name="Venkata Ramana C."/>
        </authorList>
    </citation>
    <scope>NUCLEOTIDE SEQUENCE [LARGE SCALE GENOMIC DNA]</scope>
    <source>
        <strain evidence="2 3">JC645</strain>
    </source>
</reference>
<feature type="region of interest" description="Disordered" evidence="1">
    <location>
        <begin position="417"/>
        <end position="449"/>
    </location>
</feature>
<proteinExistence type="predicted"/>
<feature type="compositionally biased region" description="Basic and acidic residues" evidence="1">
    <location>
        <begin position="52"/>
        <end position="63"/>
    </location>
</feature>
<accession>A0A5M6D7W5</accession>
<protein>
    <submittedName>
        <fullName evidence="2">Uncharacterized protein</fullName>
    </submittedName>
</protein>
<evidence type="ECO:0000256" key="1">
    <source>
        <dbReference type="SAM" id="MobiDB-lite"/>
    </source>
</evidence>
<feature type="compositionally biased region" description="Basic and acidic residues" evidence="1">
    <location>
        <begin position="243"/>
        <end position="253"/>
    </location>
</feature>
<sequence length="534" mass="58028">MPKNRIVTCVTLYFILCVAFIAVVHGEGPPDANPLATAAQLDQAKVQQAENEQARIDRKEQTEQRNAQADTNQPNAVQPVITDGDQAQPKPEAPLRSETTLADSGTGEESVAGANLPNGQPSQISDWALSGVLWSDASLVKKLAIQAARETEQESTRKSLRELADTSDDLIDAMEKFGWHQVQRQTDAQPARSETTETSRGSSADDEQALPSPEAVGNELAKKLGPKRDGPSAASSSQPPAGEARERAADSRMRRSAAGGLSRLDTQTPAGVDDPGIDDELTRERSELDIEQYRVDDVVDERPAEARNLADAVEDGTEKAIAAAASRRGLNRPAGARISRREVQTRSATLPYSIDSIYDSDDYDPDADYDIDNPLGTRSVNPESAEFGDGDDDVNTRNPARIIDGEDELTADIARANDAATTRPSTGSARAESAPARSGRSMSQQTPTNRLRNTTAIDRFTTEDETLARDANWVQFHLDANQLRWQLIRQNGVNADALTDAIERLRIHAQLVRLSTTSDQLQNIATKIPAEFQF</sequence>
<dbReference type="AlphaFoldDB" id="A0A5M6D7W5"/>
<dbReference type="Proteomes" id="UP000324479">
    <property type="component" value="Unassembled WGS sequence"/>
</dbReference>
<feature type="compositionally biased region" description="Polar residues" evidence="1">
    <location>
        <begin position="64"/>
        <end position="76"/>
    </location>
</feature>
<gene>
    <name evidence="2" type="ORF">FYK55_13650</name>
</gene>
<evidence type="ECO:0000313" key="3">
    <source>
        <dbReference type="Proteomes" id="UP000324479"/>
    </source>
</evidence>
<feature type="compositionally biased region" description="Acidic residues" evidence="1">
    <location>
        <begin position="358"/>
        <end position="371"/>
    </location>
</feature>
<dbReference type="RefSeq" id="WP_150076994.1">
    <property type="nucleotide sequence ID" value="NZ_VWOX01000007.1"/>
</dbReference>
<comment type="caution">
    <text evidence="2">The sequence shown here is derived from an EMBL/GenBank/DDBJ whole genome shotgun (WGS) entry which is preliminary data.</text>
</comment>
<keyword evidence="3" id="KW-1185">Reference proteome</keyword>
<feature type="region of interest" description="Disordered" evidence="1">
    <location>
        <begin position="43"/>
        <end position="120"/>
    </location>
</feature>
<feature type="region of interest" description="Disordered" evidence="1">
    <location>
        <begin position="182"/>
        <end position="299"/>
    </location>
</feature>
<feature type="compositionally biased region" description="Low complexity" evidence="1">
    <location>
        <begin position="192"/>
        <end position="202"/>
    </location>
</feature>